<evidence type="ECO:0000256" key="1">
    <source>
        <dbReference type="ARBA" id="ARBA00005298"/>
    </source>
</evidence>
<dbReference type="Proteomes" id="UP000694523">
    <property type="component" value="Unplaced"/>
</dbReference>
<dbReference type="GO" id="GO:0002031">
    <property type="term" value="P:G protein-coupled receptor internalization"/>
    <property type="evidence" value="ECO:0007669"/>
    <property type="project" value="TreeGrafter"/>
</dbReference>
<dbReference type="SUPFAM" id="SSF81296">
    <property type="entry name" value="E set domains"/>
    <property type="match status" value="1"/>
</dbReference>
<dbReference type="PANTHER" id="PTHR11792:SF15">
    <property type="entry name" value="S-ARRESTIN"/>
    <property type="match status" value="1"/>
</dbReference>
<sequence>MLLCTYCPCSGVYISITDGTIWGSIRWQTHTDMLVSTCSRKDCDGDGAVMCDMDVMGVAFRRDLFVTTRQVYPELQERKAHNPTQDKLLRKLGQYFPDNLPCSVALQPAPDESCSVSKCAVEFEVKAFCADQSGLSKGGKTVEPVCG</sequence>
<evidence type="ECO:0000313" key="3">
    <source>
        <dbReference type="Proteomes" id="UP000694523"/>
    </source>
</evidence>
<dbReference type="InterPro" id="IPR014753">
    <property type="entry name" value="Arrestin_N"/>
</dbReference>
<proteinExistence type="inferred from homology"/>
<dbReference type="GO" id="GO:0001664">
    <property type="term" value="F:G protein-coupled receptor binding"/>
    <property type="evidence" value="ECO:0007669"/>
    <property type="project" value="TreeGrafter"/>
</dbReference>
<dbReference type="Ensembl" id="ENSNMLT00000006218.1">
    <property type="protein sequence ID" value="ENSNMLP00000005409.1"/>
    <property type="gene ID" value="ENSNMLG00000003968.1"/>
</dbReference>
<dbReference type="InterPro" id="IPR014756">
    <property type="entry name" value="Ig_E-set"/>
</dbReference>
<organism evidence="2 3">
    <name type="scientific">Neogobius melanostomus</name>
    <name type="common">round goby</name>
    <dbReference type="NCBI Taxonomy" id="47308"/>
    <lineage>
        <taxon>Eukaryota</taxon>
        <taxon>Metazoa</taxon>
        <taxon>Chordata</taxon>
        <taxon>Craniata</taxon>
        <taxon>Vertebrata</taxon>
        <taxon>Euteleostomi</taxon>
        <taxon>Actinopterygii</taxon>
        <taxon>Neopterygii</taxon>
        <taxon>Teleostei</taxon>
        <taxon>Neoteleostei</taxon>
        <taxon>Acanthomorphata</taxon>
        <taxon>Gobiaria</taxon>
        <taxon>Gobiiformes</taxon>
        <taxon>Gobioidei</taxon>
        <taxon>Gobiidae</taxon>
        <taxon>Benthophilinae</taxon>
        <taxon>Neogobiini</taxon>
        <taxon>Neogobius</taxon>
    </lineage>
</organism>
<accession>A0A8C6SHG3</accession>
<dbReference type="PANTHER" id="PTHR11792">
    <property type="entry name" value="ARRESTIN"/>
    <property type="match status" value="1"/>
</dbReference>
<dbReference type="GO" id="GO:0007399">
    <property type="term" value="P:nervous system development"/>
    <property type="evidence" value="ECO:0007669"/>
    <property type="project" value="UniProtKB-ARBA"/>
</dbReference>
<dbReference type="AlphaFoldDB" id="A0A8C6SHG3"/>
<dbReference type="GO" id="GO:0001917">
    <property type="term" value="C:photoreceptor inner segment"/>
    <property type="evidence" value="ECO:0007669"/>
    <property type="project" value="TreeGrafter"/>
</dbReference>
<dbReference type="InterPro" id="IPR000698">
    <property type="entry name" value="Arrestin"/>
</dbReference>
<name>A0A8C6SHG3_9GOBI</name>
<dbReference type="GO" id="GO:0001750">
    <property type="term" value="C:photoreceptor outer segment"/>
    <property type="evidence" value="ECO:0007669"/>
    <property type="project" value="TreeGrafter"/>
</dbReference>
<dbReference type="GO" id="GO:0007165">
    <property type="term" value="P:signal transduction"/>
    <property type="evidence" value="ECO:0007669"/>
    <property type="project" value="InterPro"/>
</dbReference>
<dbReference type="Gene3D" id="2.60.40.840">
    <property type="match status" value="1"/>
</dbReference>
<protein>
    <submittedName>
        <fullName evidence="2">Uncharacterized protein</fullName>
    </submittedName>
</protein>
<evidence type="ECO:0000313" key="2">
    <source>
        <dbReference type="Ensembl" id="ENSNMLP00000005409.1"/>
    </source>
</evidence>
<reference evidence="2" key="2">
    <citation type="submission" date="2025-09" db="UniProtKB">
        <authorList>
            <consortium name="Ensembl"/>
        </authorList>
    </citation>
    <scope>IDENTIFICATION</scope>
</reference>
<keyword evidence="3" id="KW-1185">Reference proteome</keyword>
<comment type="similarity">
    <text evidence="1">Belongs to the arrestin family.</text>
</comment>
<reference evidence="2" key="1">
    <citation type="submission" date="2025-08" db="UniProtKB">
        <authorList>
            <consortium name="Ensembl"/>
        </authorList>
    </citation>
    <scope>IDENTIFICATION</scope>
</reference>